<accession>A0ABS1JIN4</accession>
<protein>
    <submittedName>
        <fullName evidence="1">DUF488 domain-containing protein</fullName>
    </submittedName>
</protein>
<name>A0ABS1JIN4_9BURK</name>
<evidence type="ECO:0000313" key="1">
    <source>
        <dbReference type="EMBL" id="MBL0424090.1"/>
    </source>
</evidence>
<dbReference type="PIRSF" id="PIRSF024492">
    <property type="entry name" value="UCP024492"/>
    <property type="match status" value="1"/>
</dbReference>
<keyword evidence="2" id="KW-1185">Reference proteome</keyword>
<comment type="caution">
    <text evidence="1">The sequence shown here is derived from an EMBL/GenBank/DDBJ whole genome shotgun (WGS) entry which is preliminary data.</text>
</comment>
<dbReference type="EMBL" id="JAEQND010000002">
    <property type="protein sequence ID" value="MBL0424090.1"/>
    <property type="molecule type" value="Genomic_DNA"/>
</dbReference>
<dbReference type="InterPro" id="IPR014519">
    <property type="entry name" value="UCP024492"/>
</dbReference>
<proteinExistence type="predicted"/>
<organism evidence="1 2">
    <name type="scientific">Ramlibacter alkalitolerans</name>
    <dbReference type="NCBI Taxonomy" id="2039631"/>
    <lineage>
        <taxon>Bacteria</taxon>
        <taxon>Pseudomonadati</taxon>
        <taxon>Pseudomonadota</taxon>
        <taxon>Betaproteobacteria</taxon>
        <taxon>Burkholderiales</taxon>
        <taxon>Comamonadaceae</taxon>
        <taxon>Ramlibacter</taxon>
    </lineage>
</organism>
<dbReference type="InterPro" id="IPR007438">
    <property type="entry name" value="DUF488"/>
</dbReference>
<reference evidence="1 2" key="1">
    <citation type="journal article" date="2017" name="Int. J. Syst. Evol. Microbiol.">
        <title>Ramlibacter alkalitolerans sp. nov., alkali-tolerant bacterium isolated from soil of ginseng.</title>
        <authorList>
            <person name="Lee D.H."/>
            <person name="Cha C.J."/>
        </authorList>
    </citation>
    <scope>NUCLEOTIDE SEQUENCE [LARGE SCALE GENOMIC DNA]</scope>
    <source>
        <strain evidence="1 2">KACC 19305</strain>
    </source>
</reference>
<dbReference type="Proteomes" id="UP000622707">
    <property type="component" value="Unassembled WGS sequence"/>
</dbReference>
<dbReference type="PANTHER" id="PTHR39337:SF1">
    <property type="entry name" value="BLR5642 PROTEIN"/>
    <property type="match status" value="1"/>
</dbReference>
<dbReference type="PANTHER" id="PTHR39337">
    <property type="entry name" value="BLR5642 PROTEIN"/>
    <property type="match status" value="1"/>
</dbReference>
<dbReference type="Pfam" id="PF04343">
    <property type="entry name" value="DUF488"/>
    <property type="match status" value="1"/>
</dbReference>
<sequence length="203" mass="22346">MDGSPAQDQDGSPSLAPAAVPEAEVWTIGHSTHPLPAFLDLLDANGIDCIADVRRFPGSRRHPQFGADALASSLEAHGIAYHWFAELGGRRRPDLLEPEGSAWRHPSFRAYAQYLRSEEFAQGLHSLMHVATAGRTAIMCSELLWWRCHRRLIADVMLYCGWRVTHIMGRNECASHRLAPPVHVTPDGLSYAIEDVDGAGPCC</sequence>
<gene>
    <name evidence="1" type="ORF">JI746_03135</name>
</gene>
<dbReference type="RefSeq" id="WP_201687341.1">
    <property type="nucleotide sequence ID" value="NZ_JAEQND010000002.1"/>
</dbReference>
<evidence type="ECO:0000313" key="2">
    <source>
        <dbReference type="Proteomes" id="UP000622707"/>
    </source>
</evidence>